<accession>A0A2M7V7A0</accession>
<keyword evidence="1" id="KW-0812">Transmembrane</keyword>
<keyword evidence="1" id="KW-0472">Membrane</keyword>
<evidence type="ECO:0000313" key="2">
    <source>
        <dbReference type="EMBL" id="PIZ94596.1"/>
    </source>
</evidence>
<organism evidence="2 3">
    <name type="scientific">Candidatus Magasanikbacteria bacterium CG_4_10_14_0_2_um_filter_37_12</name>
    <dbReference type="NCBI Taxonomy" id="1974637"/>
    <lineage>
        <taxon>Bacteria</taxon>
        <taxon>Candidatus Magasanikiibacteriota</taxon>
    </lineage>
</organism>
<comment type="caution">
    <text evidence="2">The sequence shown here is derived from an EMBL/GenBank/DDBJ whole genome shotgun (WGS) entry which is preliminary data.</text>
</comment>
<proteinExistence type="predicted"/>
<dbReference type="EMBL" id="PFPK01000038">
    <property type="protein sequence ID" value="PIZ94596.1"/>
    <property type="molecule type" value="Genomic_DNA"/>
</dbReference>
<feature type="transmembrane region" description="Helical" evidence="1">
    <location>
        <begin position="7"/>
        <end position="28"/>
    </location>
</feature>
<keyword evidence="1" id="KW-1133">Transmembrane helix</keyword>
<name>A0A2M7V7A0_9BACT</name>
<protein>
    <submittedName>
        <fullName evidence="2">Uncharacterized protein</fullName>
    </submittedName>
</protein>
<evidence type="ECO:0000313" key="3">
    <source>
        <dbReference type="Proteomes" id="UP000228568"/>
    </source>
</evidence>
<gene>
    <name evidence="2" type="ORF">COX81_03095</name>
</gene>
<reference evidence="3" key="1">
    <citation type="submission" date="2017-09" db="EMBL/GenBank/DDBJ databases">
        <title>Depth-based differentiation of microbial function through sediment-hosted aquifers and enrichment of novel symbionts in the deep terrestrial subsurface.</title>
        <authorList>
            <person name="Probst A.J."/>
            <person name="Ladd B."/>
            <person name="Jarett J.K."/>
            <person name="Geller-Mcgrath D.E."/>
            <person name="Sieber C.M.K."/>
            <person name="Emerson J.B."/>
            <person name="Anantharaman K."/>
            <person name="Thomas B.C."/>
            <person name="Malmstrom R."/>
            <person name="Stieglmeier M."/>
            <person name="Klingl A."/>
            <person name="Woyke T."/>
            <person name="Ryan C.M."/>
            <person name="Banfield J.F."/>
        </authorList>
    </citation>
    <scope>NUCLEOTIDE SEQUENCE [LARGE SCALE GENOMIC DNA]</scope>
</reference>
<dbReference type="Proteomes" id="UP000228568">
    <property type="component" value="Unassembled WGS sequence"/>
</dbReference>
<evidence type="ECO:0000256" key="1">
    <source>
        <dbReference type="SAM" id="Phobius"/>
    </source>
</evidence>
<dbReference type="AlphaFoldDB" id="A0A2M7V7A0"/>
<sequence>MKDLRTRILVSVSLVVGISIALLLYYIYVYAPSQENTFYEDTTEVSTDGVSEEANGEVVVPQVGQKIELPPVDQTELYLKQLSRDFVEKFGTYSSQNRNKNIEDVLPLVTSKMSIWLENQKIEYQAGYNGATTKVVVNTIKSVEDTLAVVSVGIQQVVSTKDGSEILYKNGDVHLLKQGETWKIDGLYWEE</sequence>